<feature type="compositionally biased region" description="Basic residues" evidence="1">
    <location>
        <begin position="131"/>
        <end position="144"/>
    </location>
</feature>
<evidence type="ECO:0000313" key="3">
    <source>
        <dbReference type="Proteomes" id="UP001381693"/>
    </source>
</evidence>
<dbReference type="EMBL" id="JAXCGZ010015617">
    <property type="protein sequence ID" value="KAK7069996.1"/>
    <property type="molecule type" value="Genomic_DNA"/>
</dbReference>
<keyword evidence="3" id="KW-1185">Reference proteome</keyword>
<reference evidence="2 3" key="1">
    <citation type="submission" date="2023-11" db="EMBL/GenBank/DDBJ databases">
        <title>Halocaridina rubra genome assembly.</title>
        <authorList>
            <person name="Smith C."/>
        </authorList>
    </citation>
    <scope>NUCLEOTIDE SEQUENCE [LARGE SCALE GENOMIC DNA]</scope>
    <source>
        <strain evidence="2">EP-1</strain>
        <tissue evidence="2">Whole</tissue>
    </source>
</reference>
<evidence type="ECO:0000313" key="2">
    <source>
        <dbReference type="EMBL" id="KAK7069996.1"/>
    </source>
</evidence>
<sequence length="205" mass="22751">MEPGIGWSNTHQFCPVDMGCKAGNNFRCDTRLKWMFALRNSTRSFSVRLNLERVICYLEVGTLPPRLDDQTVTPAYETTTLGIGPMTKLFALMEHELPDPMTRYMQTVDPDCDDEEGESGTLPEEVEGGRRRGRGRGRGRKKADRIKTQNDMATPNDEDSEGEGGKAMRNPPVPVQEESRSFDSGSSIALTVSLVPVLIISLALL</sequence>
<protein>
    <submittedName>
        <fullName evidence="2">Uncharacterized protein</fullName>
    </submittedName>
</protein>
<comment type="caution">
    <text evidence="2">The sequence shown here is derived from an EMBL/GenBank/DDBJ whole genome shotgun (WGS) entry which is preliminary data.</text>
</comment>
<organism evidence="2 3">
    <name type="scientific">Halocaridina rubra</name>
    <name type="common">Hawaiian red shrimp</name>
    <dbReference type="NCBI Taxonomy" id="373956"/>
    <lineage>
        <taxon>Eukaryota</taxon>
        <taxon>Metazoa</taxon>
        <taxon>Ecdysozoa</taxon>
        <taxon>Arthropoda</taxon>
        <taxon>Crustacea</taxon>
        <taxon>Multicrustacea</taxon>
        <taxon>Malacostraca</taxon>
        <taxon>Eumalacostraca</taxon>
        <taxon>Eucarida</taxon>
        <taxon>Decapoda</taxon>
        <taxon>Pleocyemata</taxon>
        <taxon>Caridea</taxon>
        <taxon>Atyoidea</taxon>
        <taxon>Atyidae</taxon>
        <taxon>Halocaridina</taxon>
    </lineage>
</organism>
<name>A0AAN8ZVD6_HALRR</name>
<dbReference type="Proteomes" id="UP001381693">
    <property type="component" value="Unassembled WGS sequence"/>
</dbReference>
<gene>
    <name evidence="2" type="ORF">SK128_019001</name>
</gene>
<accession>A0AAN8ZVD6</accession>
<evidence type="ECO:0000256" key="1">
    <source>
        <dbReference type="SAM" id="MobiDB-lite"/>
    </source>
</evidence>
<dbReference type="AlphaFoldDB" id="A0AAN8ZVD6"/>
<proteinExistence type="predicted"/>
<feature type="region of interest" description="Disordered" evidence="1">
    <location>
        <begin position="106"/>
        <end position="187"/>
    </location>
</feature>